<dbReference type="RefSeq" id="WP_170077593.1">
    <property type="nucleotide sequence ID" value="NZ_JABAFA010000022.1"/>
</dbReference>
<dbReference type="Proteomes" id="UP000543804">
    <property type="component" value="Unassembled WGS sequence"/>
</dbReference>
<keyword evidence="3" id="KW-1185">Reference proteome</keyword>
<keyword evidence="1" id="KW-1133">Transmembrane helix</keyword>
<comment type="caution">
    <text evidence="2">The sequence shown here is derived from an EMBL/GenBank/DDBJ whole genome shotgun (WGS) entry which is preliminary data.</text>
</comment>
<evidence type="ECO:0000256" key="1">
    <source>
        <dbReference type="SAM" id="Phobius"/>
    </source>
</evidence>
<name>A0A848B4J8_9FIRM</name>
<dbReference type="AlphaFoldDB" id="A0A848B4J8"/>
<reference evidence="2 3" key="1">
    <citation type="submission" date="2020-04" db="EMBL/GenBank/DDBJ databases">
        <authorList>
            <person name="Hitch T.C.A."/>
            <person name="Wylensek D."/>
            <person name="Clavel T."/>
        </authorList>
    </citation>
    <scope>NUCLEOTIDE SEQUENCE [LARGE SCALE GENOMIC DNA]</scope>
    <source>
        <strain evidence="2 3">PG-130-P53-12</strain>
    </source>
</reference>
<protein>
    <submittedName>
        <fullName evidence="2">Pilin protein</fullName>
    </submittedName>
</protein>
<evidence type="ECO:0000313" key="2">
    <source>
        <dbReference type="EMBL" id="NMD99199.1"/>
    </source>
</evidence>
<feature type="transmembrane region" description="Helical" evidence="1">
    <location>
        <begin position="21"/>
        <end position="40"/>
    </location>
</feature>
<dbReference type="EMBL" id="JABAFA010000022">
    <property type="protein sequence ID" value="NMD99199.1"/>
    <property type="molecule type" value="Genomic_DNA"/>
</dbReference>
<keyword evidence="1" id="KW-0472">Membrane</keyword>
<keyword evidence="1" id="KW-0812">Transmembrane</keyword>
<proteinExistence type="predicted"/>
<organism evidence="2 3">
    <name type="scientific">Selenomonas bovis</name>
    <dbReference type="NCBI Taxonomy" id="416586"/>
    <lineage>
        <taxon>Bacteria</taxon>
        <taxon>Bacillati</taxon>
        <taxon>Bacillota</taxon>
        <taxon>Negativicutes</taxon>
        <taxon>Selenomonadales</taxon>
        <taxon>Selenomonadaceae</taxon>
        <taxon>Selenomonas</taxon>
    </lineage>
</organism>
<accession>A0A848B4J8</accession>
<evidence type="ECO:0000313" key="3">
    <source>
        <dbReference type="Proteomes" id="UP000543804"/>
    </source>
</evidence>
<gene>
    <name evidence="2" type="ORF">HF878_06895</name>
</gene>
<sequence>MEGRYLYLRCLLSWQKAQGMVEYALIVAFAVGILIVISVTNPQLQQSITNVFARAAQEVDNLAAGT</sequence>